<keyword evidence="2 5" id="KW-0812">Transmembrane</keyword>
<evidence type="ECO:0000256" key="4">
    <source>
        <dbReference type="ARBA" id="ARBA00023136"/>
    </source>
</evidence>
<proteinExistence type="predicted"/>
<feature type="transmembrane region" description="Helical" evidence="5">
    <location>
        <begin position="6"/>
        <end position="30"/>
    </location>
</feature>
<dbReference type="InterPro" id="IPR012451">
    <property type="entry name" value="DUF1656"/>
</dbReference>
<organism evidence="6 7">
    <name type="scientific">Edaphosphingomonas laterariae</name>
    <dbReference type="NCBI Taxonomy" id="861865"/>
    <lineage>
        <taxon>Bacteria</taxon>
        <taxon>Pseudomonadati</taxon>
        <taxon>Pseudomonadota</taxon>
        <taxon>Alphaproteobacteria</taxon>
        <taxon>Sphingomonadales</taxon>
        <taxon>Rhizorhabdaceae</taxon>
        <taxon>Edaphosphingomonas</taxon>
    </lineage>
</organism>
<dbReference type="RefSeq" id="WP_089220982.1">
    <property type="nucleotide sequence ID" value="NZ_FZOS01000034.1"/>
</dbReference>
<feature type="transmembrane region" description="Helical" evidence="5">
    <location>
        <begin position="42"/>
        <end position="64"/>
    </location>
</feature>
<keyword evidence="7" id="KW-1185">Reference proteome</keyword>
<evidence type="ECO:0000313" key="6">
    <source>
        <dbReference type="EMBL" id="SNT04526.1"/>
    </source>
</evidence>
<evidence type="ECO:0000256" key="3">
    <source>
        <dbReference type="ARBA" id="ARBA00022989"/>
    </source>
</evidence>
<evidence type="ECO:0000256" key="5">
    <source>
        <dbReference type="SAM" id="Phobius"/>
    </source>
</evidence>
<protein>
    <recommendedName>
        <fullName evidence="8">DUF1656 domain-containing protein</fullName>
    </recommendedName>
</protein>
<dbReference type="Pfam" id="PF07869">
    <property type="entry name" value="DUF1656"/>
    <property type="match status" value="1"/>
</dbReference>
<evidence type="ECO:0000256" key="2">
    <source>
        <dbReference type="ARBA" id="ARBA00022692"/>
    </source>
</evidence>
<reference evidence="7" key="1">
    <citation type="submission" date="2017-06" db="EMBL/GenBank/DDBJ databases">
        <authorList>
            <person name="Varghese N."/>
            <person name="Submissions S."/>
        </authorList>
    </citation>
    <scope>NUCLEOTIDE SEQUENCE [LARGE SCALE GENOMIC DNA]</scope>
    <source>
        <strain evidence="7">LNB2</strain>
    </source>
</reference>
<evidence type="ECO:0000256" key="1">
    <source>
        <dbReference type="ARBA" id="ARBA00022475"/>
    </source>
</evidence>
<sequence length="71" mass="7648">MIGEIAIGGVFIPTLLLLGFAAMLLTAGAVRMVSLLGLYRFVAYRALVDLALFILLLGLLVWTVDRLGMPL</sequence>
<gene>
    <name evidence="6" type="ORF">SAMN06295912_13410</name>
</gene>
<dbReference type="EMBL" id="FZOS01000034">
    <property type="protein sequence ID" value="SNT04526.1"/>
    <property type="molecule type" value="Genomic_DNA"/>
</dbReference>
<accession>A0A239JER2</accession>
<keyword evidence="4 5" id="KW-0472">Membrane</keyword>
<evidence type="ECO:0008006" key="8">
    <source>
        <dbReference type="Google" id="ProtNLM"/>
    </source>
</evidence>
<dbReference type="Proteomes" id="UP000198281">
    <property type="component" value="Unassembled WGS sequence"/>
</dbReference>
<keyword evidence="1" id="KW-1003">Cell membrane</keyword>
<keyword evidence="3 5" id="KW-1133">Transmembrane helix</keyword>
<evidence type="ECO:0000313" key="7">
    <source>
        <dbReference type="Proteomes" id="UP000198281"/>
    </source>
</evidence>
<name>A0A239JER2_9SPHN</name>
<dbReference type="AlphaFoldDB" id="A0A239JER2"/>